<evidence type="ECO:0000313" key="7">
    <source>
        <dbReference type="EMBL" id="MBP2114038.1"/>
    </source>
</evidence>
<proteinExistence type="predicted"/>
<evidence type="ECO:0000256" key="1">
    <source>
        <dbReference type="ARBA" id="ARBA00004370"/>
    </source>
</evidence>
<dbReference type="NCBIfam" id="TIGR02228">
    <property type="entry name" value="sigpep_I_arch"/>
    <property type="match status" value="1"/>
</dbReference>
<feature type="transmembrane region" description="Helical" evidence="6">
    <location>
        <begin position="149"/>
        <end position="168"/>
    </location>
</feature>
<dbReference type="PANTHER" id="PTHR10806:SF6">
    <property type="entry name" value="SIGNAL PEPTIDASE COMPLEX CATALYTIC SUBUNIT SEC11"/>
    <property type="match status" value="1"/>
</dbReference>
<dbReference type="InterPro" id="IPR019533">
    <property type="entry name" value="Peptidase_S26"/>
</dbReference>
<gene>
    <name evidence="7" type="ORF">J2Z70_004199</name>
</gene>
<protein>
    <recommendedName>
        <fullName evidence="5">Signal peptidase I</fullName>
        <ecNumber evidence="5">3.4.21.89</ecNumber>
    </recommendedName>
</protein>
<dbReference type="NCBIfam" id="NF046067">
    <property type="entry name" value="SigPepSipWBacil"/>
    <property type="match status" value="1"/>
</dbReference>
<dbReference type="Gene3D" id="2.10.109.10">
    <property type="entry name" value="Umud Fragment, subunit A"/>
    <property type="match status" value="1"/>
</dbReference>
<evidence type="ECO:0000313" key="8">
    <source>
        <dbReference type="Proteomes" id="UP000773462"/>
    </source>
</evidence>
<evidence type="ECO:0000256" key="2">
    <source>
        <dbReference type="ARBA" id="ARBA00022692"/>
    </source>
</evidence>
<evidence type="ECO:0000256" key="3">
    <source>
        <dbReference type="ARBA" id="ARBA00022989"/>
    </source>
</evidence>
<accession>A0ABS4NVG4</accession>
<dbReference type="GO" id="GO:0016787">
    <property type="term" value="F:hydrolase activity"/>
    <property type="evidence" value="ECO:0007669"/>
    <property type="project" value="UniProtKB-KW"/>
</dbReference>
<comment type="caution">
    <text evidence="7">The sequence shown here is derived from an EMBL/GenBank/DDBJ whole genome shotgun (WGS) entry which is preliminary data.</text>
</comment>
<dbReference type="Proteomes" id="UP000773462">
    <property type="component" value="Unassembled WGS sequence"/>
</dbReference>
<dbReference type="RefSeq" id="WP_209876340.1">
    <property type="nucleotide sequence ID" value="NZ_JAGGLV010000014.1"/>
</dbReference>
<keyword evidence="2 6" id="KW-0812">Transmembrane</keyword>
<dbReference type="CDD" id="cd06530">
    <property type="entry name" value="S26_SPase_I"/>
    <property type="match status" value="1"/>
</dbReference>
<evidence type="ECO:0000256" key="4">
    <source>
        <dbReference type="ARBA" id="ARBA00023136"/>
    </source>
</evidence>
<keyword evidence="8" id="KW-1185">Reference proteome</keyword>
<keyword evidence="4 6" id="KW-0472">Membrane</keyword>
<evidence type="ECO:0000256" key="5">
    <source>
        <dbReference type="NCBIfam" id="TIGR02228"/>
    </source>
</evidence>
<reference evidence="7 8" key="1">
    <citation type="submission" date="2021-03" db="EMBL/GenBank/DDBJ databases">
        <title>Genomic Encyclopedia of Type Strains, Phase IV (KMG-IV): sequencing the most valuable type-strain genomes for metagenomic binning, comparative biology and taxonomic classification.</title>
        <authorList>
            <person name="Goeker M."/>
        </authorList>
    </citation>
    <scope>NUCLEOTIDE SEQUENCE [LARGE SCALE GENOMIC DNA]</scope>
    <source>
        <strain evidence="7 8">DSM 101953</strain>
    </source>
</reference>
<evidence type="ECO:0000256" key="6">
    <source>
        <dbReference type="SAM" id="Phobius"/>
    </source>
</evidence>
<dbReference type="SUPFAM" id="SSF51306">
    <property type="entry name" value="LexA/Signal peptidase"/>
    <property type="match status" value="1"/>
</dbReference>
<keyword evidence="7" id="KW-0378">Hydrolase</keyword>
<name>A0ABS4NVG4_9BACL</name>
<dbReference type="EC" id="3.4.21.89" evidence="5"/>
<dbReference type="EMBL" id="JAGGLV010000014">
    <property type="protein sequence ID" value="MBP2114038.1"/>
    <property type="molecule type" value="Genomic_DNA"/>
</dbReference>
<feature type="transmembrane region" description="Helical" evidence="6">
    <location>
        <begin position="7"/>
        <end position="28"/>
    </location>
</feature>
<keyword evidence="3 6" id="KW-1133">Transmembrane helix</keyword>
<dbReference type="InterPro" id="IPR001733">
    <property type="entry name" value="Peptidase_S26B"/>
</dbReference>
<dbReference type="PRINTS" id="PR00728">
    <property type="entry name" value="SIGNALPTASE"/>
</dbReference>
<dbReference type="InterPro" id="IPR036286">
    <property type="entry name" value="LexA/Signal_pep-like_sf"/>
</dbReference>
<sequence length="200" mass="20877">MRIRKIVNTIISTLILLVFLVLITAVVISKASGGEPSFFGYQIKTVLSGSMEPGIQTGSIVAIKPGGDMTRFQKGDVITFLNPDNILITHRVVAAELNSALGEASYTTKGDNNDSADTAAVSSTNVVGEYTGVTVPYVGYAMSFAVSKAGSVVLMIIPGLLLLLYALYSSWKAVAALEKKNAPSSAASSGGPDTLTDLVQ</sequence>
<organism evidence="7 8">
    <name type="scientific">Paenibacillus silagei</name>
    <dbReference type="NCBI Taxonomy" id="1670801"/>
    <lineage>
        <taxon>Bacteria</taxon>
        <taxon>Bacillati</taxon>
        <taxon>Bacillota</taxon>
        <taxon>Bacilli</taxon>
        <taxon>Bacillales</taxon>
        <taxon>Paenibacillaceae</taxon>
        <taxon>Paenibacillus</taxon>
    </lineage>
</organism>
<comment type="subcellular location">
    <subcellularLocation>
        <location evidence="1">Membrane</location>
    </subcellularLocation>
</comment>
<dbReference type="PANTHER" id="PTHR10806">
    <property type="entry name" value="SIGNAL PEPTIDASE COMPLEX CATALYTIC SUBUNIT SEC11"/>
    <property type="match status" value="1"/>
</dbReference>